<sequence length="27" mass="3003">MNFQTGSQKYAVQMTLDHHADHAPFAG</sequence>
<reference evidence="1" key="1">
    <citation type="submission" date="2015-10" db="EMBL/GenBank/DDBJ databases">
        <authorList>
            <person name="Gilbert D.G."/>
        </authorList>
    </citation>
    <scope>NUCLEOTIDE SEQUENCE</scope>
    <source>
        <strain evidence="1">Phyl III-seqv23</strain>
    </source>
</reference>
<name>A0A0S4XH73_RALSL</name>
<accession>A0A0S4XH73</accession>
<dbReference type="EMBL" id="LN899822">
    <property type="protein sequence ID" value="CUV63112.1"/>
    <property type="molecule type" value="Genomic_DNA"/>
</dbReference>
<protein>
    <submittedName>
        <fullName evidence="1">Uncharacterized protein</fullName>
    </submittedName>
</protein>
<proteinExistence type="predicted"/>
<evidence type="ECO:0000313" key="1">
    <source>
        <dbReference type="EMBL" id="CUV63112.1"/>
    </source>
</evidence>
<dbReference type="AlphaFoldDB" id="A0A0S4XH73"/>
<organism evidence="1">
    <name type="scientific">Ralstonia solanacearum</name>
    <name type="common">Pseudomonas solanacearum</name>
    <dbReference type="NCBI Taxonomy" id="305"/>
    <lineage>
        <taxon>Bacteria</taxon>
        <taxon>Pseudomonadati</taxon>
        <taxon>Pseudomonadota</taxon>
        <taxon>Betaproteobacteria</taxon>
        <taxon>Burkholderiales</taxon>
        <taxon>Burkholderiaceae</taxon>
        <taxon>Ralstonia</taxon>
        <taxon>Ralstonia solanacearum species complex</taxon>
    </lineage>
</organism>
<gene>
    <name evidence="1" type="ORF">RD1301_v1_3130002</name>
</gene>